<dbReference type="InParanoid" id="A0A1X7SIL0"/>
<reference evidence="2" key="1">
    <citation type="submission" date="2017-05" db="UniProtKB">
        <authorList>
            <consortium name="EnsemblMetazoa"/>
        </authorList>
    </citation>
    <scope>IDENTIFICATION</scope>
</reference>
<organism evidence="2">
    <name type="scientific">Amphimedon queenslandica</name>
    <name type="common">Sponge</name>
    <dbReference type="NCBI Taxonomy" id="400682"/>
    <lineage>
        <taxon>Eukaryota</taxon>
        <taxon>Metazoa</taxon>
        <taxon>Porifera</taxon>
        <taxon>Demospongiae</taxon>
        <taxon>Heteroscleromorpha</taxon>
        <taxon>Haplosclerida</taxon>
        <taxon>Niphatidae</taxon>
        <taxon>Amphimedon</taxon>
    </lineage>
</organism>
<name>A0A1X7SIL0_AMPQE</name>
<evidence type="ECO:0000313" key="2">
    <source>
        <dbReference type="EnsemblMetazoa" id="Aqu2.1.01887_001"/>
    </source>
</evidence>
<evidence type="ECO:0000256" key="1">
    <source>
        <dbReference type="SAM" id="MobiDB-lite"/>
    </source>
</evidence>
<dbReference type="AlphaFoldDB" id="A0A1X7SIL0"/>
<sequence length="126" mass="14496">DQSSELDKGHADHKSFVSGKEESSNPKERLKNKIETLEAAVKEQEDELNSEIQDLQLRIQENIAAANKELESTKQELAEEKEKVATLVQGTVGKFILHLKEIFYINCYIKIMKNSKNYLKVDYKKL</sequence>
<dbReference type="EnsemblMetazoa" id="Aqu2.1.01887_001">
    <property type="protein sequence ID" value="Aqu2.1.01887_001"/>
    <property type="gene ID" value="Aqu2.1.01887"/>
</dbReference>
<accession>A0A1X7SIL0</accession>
<feature type="region of interest" description="Disordered" evidence="1">
    <location>
        <begin position="1"/>
        <end position="30"/>
    </location>
</feature>
<dbReference type="OrthoDB" id="120976at2759"/>
<proteinExistence type="predicted"/>
<protein>
    <submittedName>
        <fullName evidence="2">Uncharacterized protein</fullName>
    </submittedName>
</protein>